<comment type="similarity">
    <text evidence="2">Belongs to the cutinase family.</text>
</comment>
<evidence type="ECO:0000313" key="13">
    <source>
        <dbReference type="EMBL" id="KAJ5187734.1"/>
    </source>
</evidence>
<name>A0A9W9M3U6_9EURO</name>
<evidence type="ECO:0000256" key="1">
    <source>
        <dbReference type="ARBA" id="ARBA00004613"/>
    </source>
</evidence>
<feature type="chain" id="PRO_5040742711" description="cutinase" evidence="12">
    <location>
        <begin position="17"/>
        <end position="233"/>
    </location>
</feature>
<keyword evidence="7" id="KW-0378">Hydrolase</keyword>
<dbReference type="InterPro" id="IPR011150">
    <property type="entry name" value="Cutinase_monf"/>
</dbReference>
<reference evidence="13" key="1">
    <citation type="submission" date="2022-11" db="EMBL/GenBank/DDBJ databases">
        <authorList>
            <person name="Petersen C."/>
        </authorList>
    </citation>
    <scope>NUCLEOTIDE SEQUENCE</scope>
    <source>
        <strain evidence="13">IBT 20477</strain>
    </source>
</reference>
<comment type="caution">
    <text evidence="13">The sequence shown here is derived from an EMBL/GenBank/DDBJ whole genome shotgun (WGS) entry which is preliminary data.</text>
</comment>
<evidence type="ECO:0000313" key="14">
    <source>
        <dbReference type="Proteomes" id="UP001150942"/>
    </source>
</evidence>
<dbReference type="PANTHER" id="PTHR48250:SF3">
    <property type="entry name" value="CUTINASE 1-RELATED"/>
    <property type="match status" value="1"/>
</dbReference>
<dbReference type="InterPro" id="IPR000675">
    <property type="entry name" value="Cutinase/axe"/>
</dbReference>
<feature type="active site" description="Proton donor/acceptor" evidence="10">
    <location>
        <position position="209"/>
    </location>
</feature>
<dbReference type="GO" id="GO:0005576">
    <property type="term" value="C:extracellular region"/>
    <property type="evidence" value="ECO:0007669"/>
    <property type="project" value="UniProtKB-SubCell"/>
</dbReference>
<dbReference type="OrthoDB" id="3225429at2759"/>
<dbReference type="InterPro" id="IPR029058">
    <property type="entry name" value="AB_hydrolase_fold"/>
</dbReference>
<dbReference type="SMART" id="SM01110">
    <property type="entry name" value="Cutinase"/>
    <property type="match status" value="1"/>
</dbReference>
<evidence type="ECO:0000256" key="9">
    <source>
        <dbReference type="ARBA" id="ARBA00034045"/>
    </source>
</evidence>
<evidence type="ECO:0000256" key="4">
    <source>
        <dbReference type="ARBA" id="ARBA00022487"/>
    </source>
</evidence>
<keyword evidence="8 11" id="KW-1015">Disulfide bond</keyword>
<dbReference type="GO" id="GO:0017000">
    <property type="term" value="P:antibiotic biosynthetic process"/>
    <property type="evidence" value="ECO:0007669"/>
    <property type="project" value="UniProtKB-ARBA"/>
</dbReference>
<dbReference type="EMBL" id="JAPQKQ010000007">
    <property type="protein sequence ID" value="KAJ5187734.1"/>
    <property type="molecule type" value="Genomic_DNA"/>
</dbReference>
<evidence type="ECO:0000256" key="10">
    <source>
        <dbReference type="PIRSR" id="PIRSR611150-1"/>
    </source>
</evidence>
<organism evidence="13 14">
    <name type="scientific">Penicillium cf. viridicatum</name>
    <dbReference type="NCBI Taxonomy" id="2972119"/>
    <lineage>
        <taxon>Eukaryota</taxon>
        <taxon>Fungi</taxon>
        <taxon>Dikarya</taxon>
        <taxon>Ascomycota</taxon>
        <taxon>Pezizomycotina</taxon>
        <taxon>Eurotiomycetes</taxon>
        <taxon>Eurotiomycetidae</taxon>
        <taxon>Eurotiales</taxon>
        <taxon>Aspergillaceae</taxon>
        <taxon>Penicillium</taxon>
    </lineage>
</organism>
<feature type="active site" description="Nucleophile" evidence="10">
    <location>
        <position position="141"/>
    </location>
</feature>
<dbReference type="GO" id="GO:0072330">
    <property type="term" value="P:monocarboxylic acid biosynthetic process"/>
    <property type="evidence" value="ECO:0007669"/>
    <property type="project" value="UniProtKB-ARBA"/>
</dbReference>
<proteinExistence type="inferred from homology"/>
<evidence type="ECO:0000256" key="8">
    <source>
        <dbReference type="ARBA" id="ARBA00023157"/>
    </source>
</evidence>
<sequence>MKFLPIVALLGSLSRALPLDSAPNDGWLTTRALSARDLFTENELLDGDVGSCPSVIFVYARGSLEFGNLGFLGGLVGDGIKAALGEDQVWTQGIGGDYSAGIGDNSLPDGTTPEAIQEMISLFELADRKCPDAILVSGGWSQGAALTAASIRDLNPTIRDHIAGVILFGYTKNQQNNGVIINYPADRLKVFCNDGDAVCEGQLSITVPHLLYFDEANHEAPEFLVEQIRKFTN</sequence>
<dbReference type="AlphaFoldDB" id="A0A9W9M3U6"/>
<dbReference type="Proteomes" id="UP001150942">
    <property type="component" value="Unassembled WGS sequence"/>
</dbReference>
<evidence type="ECO:0000256" key="7">
    <source>
        <dbReference type="ARBA" id="ARBA00022801"/>
    </source>
</evidence>
<evidence type="ECO:0000256" key="3">
    <source>
        <dbReference type="ARBA" id="ARBA00013095"/>
    </source>
</evidence>
<keyword evidence="5" id="KW-0964">Secreted</keyword>
<evidence type="ECO:0000256" key="11">
    <source>
        <dbReference type="PIRSR" id="PIRSR611150-2"/>
    </source>
</evidence>
<keyword evidence="14" id="KW-1185">Reference proteome</keyword>
<dbReference type="GO" id="GO:0016052">
    <property type="term" value="P:carbohydrate catabolic process"/>
    <property type="evidence" value="ECO:0007669"/>
    <property type="project" value="TreeGrafter"/>
</dbReference>
<feature type="active site" evidence="10">
    <location>
        <position position="196"/>
    </location>
</feature>
<dbReference type="PANTHER" id="PTHR48250">
    <property type="entry name" value="CUTINASE 2-RELATED"/>
    <property type="match status" value="1"/>
</dbReference>
<comment type="catalytic activity">
    <reaction evidence="9">
        <text>cutin + H2O = cutin monomers.</text>
        <dbReference type="EC" id="3.1.1.74"/>
    </reaction>
</comment>
<evidence type="ECO:0000256" key="6">
    <source>
        <dbReference type="ARBA" id="ARBA00022729"/>
    </source>
</evidence>
<evidence type="ECO:0000256" key="5">
    <source>
        <dbReference type="ARBA" id="ARBA00022525"/>
    </source>
</evidence>
<evidence type="ECO:0000256" key="2">
    <source>
        <dbReference type="ARBA" id="ARBA00007534"/>
    </source>
</evidence>
<dbReference type="PRINTS" id="PR00129">
    <property type="entry name" value="CUTINASE"/>
</dbReference>
<keyword evidence="6 12" id="KW-0732">Signal</keyword>
<comment type="subcellular location">
    <subcellularLocation>
        <location evidence="1">Secreted</location>
    </subcellularLocation>
</comment>
<reference evidence="13" key="2">
    <citation type="journal article" date="2023" name="IMA Fungus">
        <title>Comparative genomic study of the Penicillium genus elucidates a diverse pangenome and 15 lateral gene transfer events.</title>
        <authorList>
            <person name="Petersen C."/>
            <person name="Sorensen T."/>
            <person name="Nielsen M.R."/>
            <person name="Sondergaard T.E."/>
            <person name="Sorensen J.L."/>
            <person name="Fitzpatrick D.A."/>
            <person name="Frisvad J.C."/>
            <person name="Nielsen K.L."/>
        </authorList>
    </citation>
    <scope>NUCLEOTIDE SEQUENCE</scope>
    <source>
        <strain evidence="13">IBT 20477</strain>
    </source>
</reference>
<gene>
    <name evidence="13" type="ORF">N7449_010728</name>
</gene>
<dbReference type="EC" id="3.1.1.74" evidence="3"/>
<feature type="signal peptide" evidence="12">
    <location>
        <begin position="1"/>
        <end position="16"/>
    </location>
</feature>
<evidence type="ECO:0000256" key="12">
    <source>
        <dbReference type="SAM" id="SignalP"/>
    </source>
</evidence>
<dbReference type="GO" id="GO:0050525">
    <property type="term" value="F:cutinase activity"/>
    <property type="evidence" value="ECO:0007669"/>
    <property type="project" value="UniProtKB-EC"/>
</dbReference>
<dbReference type="Pfam" id="PF01083">
    <property type="entry name" value="Cutinase"/>
    <property type="match status" value="1"/>
</dbReference>
<dbReference type="SUPFAM" id="SSF53474">
    <property type="entry name" value="alpha/beta-Hydrolases"/>
    <property type="match status" value="1"/>
</dbReference>
<protein>
    <recommendedName>
        <fullName evidence="3">cutinase</fullName>
        <ecNumber evidence="3">3.1.1.74</ecNumber>
    </recommendedName>
</protein>
<dbReference type="Gene3D" id="3.40.50.1820">
    <property type="entry name" value="alpha/beta hydrolase"/>
    <property type="match status" value="1"/>
</dbReference>
<keyword evidence="4" id="KW-0719">Serine esterase</keyword>
<feature type="disulfide bond" evidence="11">
    <location>
        <begin position="52"/>
        <end position="130"/>
    </location>
</feature>
<feature type="disulfide bond" evidence="11">
    <location>
        <begin position="192"/>
        <end position="199"/>
    </location>
</feature>
<dbReference type="FunFam" id="3.40.50.1820:FF:000235">
    <property type="entry name" value="Cutinase 1"/>
    <property type="match status" value="1"/>
</dbReference>
<accession>A0A9W9M3U6</accession>